<dbReference type="RefSeq" id="WP_013157298.1">
    <property type="nucleotide sequence ID" value="NC_014212.1"/>
</dbReference>
<organism evidence="1 2">
    <name type="scientific">Allomeiothermus silvanus (strain ATCC 700542 / DSM 9946 / NBRC 106475 / NCIMB 13440 / VI-R2)</name>
    <name type="common">Thermus silvanus</name>
    <dbReference type="NCBI Taxonomy" id="526227"/>
    <lineage>
        <taxon>Bacteria</taxon>
        <taxon>Thermotogati</taxon>
        <taxon>Deinococcota</taxon>
        <taxon>Deinococci</taxon>
        <taxon>Thermales</taxon>
        <taxon>Thermaceae</taxon>
        <taxon>Allomeiothermus</taxon>
    </lineage>
</organism>
<dbReference type="AlphaFoldDB" id="D7BBE9"/>
<dbReference type="Proteomes" id="UP000001916">
    <property type="component" value="Chromosome"/>
</dbReference>
<dbReference type="HOGENOM" id="CLU_1658728_0_0_0"/>
<protein>
    <submittedName>
        <fullName evidence="1">Uncharacterized protein</fullName>
    </submittedName>
</protein>
<evidence type="ECO:0000313" key="1">
    <source>
        <dbReference type="EMBL" id="ADH62709.1"/>
    </source>
</evidence>
<sequence>MSIWTIVWWALLAVAAVALWRGTQSKTAKAVTVGALLLVALPDPLGNRSAFWQSLRENQVEGKWNGVMVESRRSVCVFCTSGMQGERWRLTARLLSGSYALSVEQPQPYAIAFRAGRVLRDGQVLTPGCTTGTLEAVAVFDFTRAERVNFQVGPGASCR</sequence>
<evidence type="ECO:0000313" key="2">
    <source>
        <dbReference type="Proteomes" id="UP000001916"/>
    </source>
</evidence>
<reference evidence="1 2" key="1">
    <citation type="journal article" date="2010" name="Stand. Genomic Sci.">
        <title>Complete genome sequence of Meiothermus silvanus type strain (VI-R2).</title>
        <authorList>
            <person name="Sikorski J."/>
            <person name="Tindall B.J."/>
            <person name="Lowry S."/>
            <person name="Lucas S."/>
            <person name="Nolan M."/>
            <person name="Copeland A."/>
            <person name="Glavina Del Rio T."/>
            <person name="Tice H."/>
            <person name="Cheng J.F."/>
            <person name="Han C."/>
            <person name="Pitluck S."/>
            <person name="Liolios K."/>
            <person name="Ivanova N."/>
            <person name="Mavromatis K."/>
            <person name="Mikhailova N."/>
            <person name="Pati A."/>
            <person name="Goodwin L."/>
            <person name="Chen A."/>
            <person name="Palaniappan K."/>
            <person name="Land M."/>
            <person name="Hauser L."/>
            <person name="Chang Y.J."/>
            <person name="Jeffries C.D."/>
            <person name="Rohde M."/>
            <person name="Goker M."/>
            <person name="Woyke T."/>
            <person name="Bristow J."/>
            <person name="Eisen J.A."/>
            <person name="Markowitz V."/>
            <person name="Hugenholtz P."/>
            <person name="Kyrpides N.C."/>
            <person name="Klenk H.P."/>
            <person name="Lapidus A."/>
        </authorList>
    </citation>
    <scope>NUCLEOTIDE SEQUENCE [LARGE SCALE GENOMIC DNA]</scope>
    <source>
        <strain evidence="2">ATCC 700542 / DSM 9946 / VI-R2</strain>
    </source>
</reference>
<dbReference type="EMBL" id="CP002042">
    <property type="protein sequence ID" value="ADH62709.1"/>
    <property type="molecule type" value="Genomic_DNA"/>
</dbReference>
<dbReference type="OrthoDB" id="9912535at2"/>
<accession>D7BBE9</accession>
<gene>
    <name evidence="1" type="ordered locus">Mesil_0796</name>
</gene>
<dbReference type="STRING" id="526227.Mesil_0796"/>
<proteinExistence type="predicted"/>
<keyword evidence="2" id="KW-1185">Reference proteome</keyword>
<dbReference type="KEGG" id="msv:Mesil_0796"/>
<name>D7BBE9_ALLS1</name>